<feature type="region of interest" description="Disordered" evidence="1">
    <location>
        <begin position="1"/>
        <end position="28"/>
    </location>
</feature>
<dbReference type="Proteomes" id="UP000076727">
    <property type="component" value="Unassembled WGS sequence"/>
</dbReference>
<protein>
    <submittedName>
        <fullName evidence="2">Uncharacterized protein</fullName>
    </submittedName>
</protein>
<sequence length="191" mass="21075">MGPASTGSNTSSSTARSPDYNGGLLKMPARNTVLSKSINTTTGQTGDSPSRKCDWIDCPICPTSTECKVEEVLYPGGKVGIPQSLVARDEMAPCENSRPLRQVASKTSAPRSSESVDGRADKRRAWQKPSARNRRSDWIERPVCEQHEFVPTTAVRSKTKGRKSSESKEGRLDARERFYETATLLGLVRRW</sequence>
<reference evidence="2 3" key="1">
    <citation type="journal article" date="2016" name="Mol. Biol. Evol.">
        <title>Comparative Genomics of Early-Diverging Mushroom-Forming Fungi Provides Insights into the Origins of Lignocellulose Decay Capabilities.</title>
        <authorList>
            <person name="Nagy L.G."/>
            <person name="Riley R."/>
            <person name="Tritt A."/>
            <person name="Adam C."/>
            <person name="Daum C."/>
            <person name="Floudas D."/>
            <person name="Sun H."/>
            <person name="Yadav J.S."/>
            <person name="Pangilinan J."/>
            <person name="Larsson K.H."/>
            <person name="Matsuura K."/>
            <person name="Barry K."/>
            <person name="Labutti K."/>
            <person name="Kuo R."/>
            <person name="Ohm R.A."/>
            <person name="Bhattacharya S.S."/>
            <person name="Shirouzu T."/>
            <person name="Yoshinaga Y."/>
            <person name="Martin F.M."/>
            <person name="Grigoriev I.V."/>
            <person name="Hibbett D.S."/>
        </authorList>
    </citation>
    <scope>NUCLEOTIDE SEQUENCE [LARGE SCALE GENOMIC DNA]</scope>
    <source>
        <strain evidence="2 3">L-15889</strain>
    </source>
</reference>
<dbReference type="EMBL" id="KV429044">
    <property type="protein sequence ID" value="KZT71677.1"/>
    <property type="molecule type" value="Genomic_DNA"/>
</dbReference>
<organism evidence="2 3">
    <name type="scientific">Daedalea quercina L-15889</name>
    <dbReference type="NCBI Taxonomy" id="1314783"/>
    <lineage>
        <taxon>Eukaryota</taxon>
        <taxon>Fungi</taxon>
        <taxon>Dikarya</taxon>
        <taxon>Basidiomycota</taxon>
        <taxon>Agaricomycotina</taxon>
        <taxon>Agaricomycetes</taxon>
        <taxon>Polyporales</taxon>
        <taxon>Fomitopsis</taxon>
    </lineage>
</organism>
<evidence type="ECO:0000313" key="3">
    <source>
        <dbReference type="Proteomes" id="UP000076727"/>
    </source>
</evidence>
<dbReference type="AlphaFoldDB" id="A0A165S8Y0"/>
<evidence type="ECO:0000313" key="2">
    <source>
        <dbReference type="EMBL" id="KZT71677.1"/>
    </source>
</evidence>
<evidence type="ECO:0000256" key="1">
    <source>
        <dbReference type="SAM" id="MobiDB-lite"/>
    </source>
</evidence>
<feature type="compositionally biased region" description="Basic and acidic residues" evidence="1">
    <location>
        <begin position="134"/>
        <end position="148"/>
    </location>
</feature>
<gene>
    <name evidence="2" type="ORF">DAEQUDRAFT_92710</name>
</gene>
<feature type="region of interest" description="Disordered" evidence="1">
    <location>
        <begin position="90"/>
        <end position="173"/>
    </location>
</feature>
<name>A0A165S8Y0_9APHY</name>
<feature type="compositionally biased region" description="Low complexity" evidence="1">
    <location>
        <begin position="1"/>
        <end position="17"/>
    </location>
</feature>
<feature type="compositionally biased region" description="Polar residues" evidence="1">
    <location>
        <begin position="104"/>
        <end position="113"/>
    </location>
</feature>
<keyword evidence="3" id="KW-1185">Reference proteome</keyword>
<feature type="compositionally biased region" description="Basic and acidic residues" evidence="1">
    <location>
        <begin position="114"/>
        <end position="124"/>
    </location>
</feature>
<feature type="compositionally biased region" description="Basic and acidic residues" evidence="1">
    <location>
        <begin position="163"/>
        <end position="173"/>
    </location>
</feature>
<accession>A0A165S8Y0</accession>
<proteinExistence type="predicted"/>